<dbReference type="VEuPathDB" id="VectorBase:ISCW010311"/>
<dbReference type="InterPro" id="IPR049590">
    <property type="entry name" value="PSMD4_RAZUL-like"/>
</dbReference>
<evidence type="ECO:0000256" key="2">
    <source>
        <dbReference type="SAM" id="MobiDB-lite"/>
    </source>
</evidence>
<evidence type="ECO:0000313" key="5">
    <source>
        <dbReference type="Proteomes" id="UP000001555"/>
    </source>
</evidence>
<protein>
    <submittedName>
        <fullName evidence="3 4">Uncharacterized protein</fullName>
    </submittedName>
</protein>
<dbReference type="VEuPathDB" id="VectorBase:ISCI010311"/>
<sequence length="121" mass="12855">MTLVEATRGKVYTPRPLLVAEGAGAAAGEAEEPMETEEQPPKEVRAPGRAGRVLPSRTDAAVRGAQEECEPIRDPAFLLGVLGSLPGVDPHSEAVRRALGSLTRSEDSKDEEGKDRKDAPK</sequence>
<dbReference type="STRING" id="6945.B7Q2S2"/>
<dbReference type="Proteomes" id="UP000001555">
    <property type="component" value="Unassembled WGS sequence"/>
</dbReference>
<dbReference type="EMBL" id="ABJB010579378">
    <property type="status" value="NOT_ANNOTATED_CDS"/>
    <property type="molecule type" value="Genomic_DNA"/>
</dbReference>
<feature type="compositionally biased region" description="Basic and acidic residues" evidence="2">
    <location>
        <begin position="104"/>
        <end position="121"/>
    </location>
</feature>
<accession>B7Q2S2</accession>
<organism>
    <name type="scientific">Ixodes scapularis</name>
    <name type="common">Black-legged tick</name>
    <name type="synonym">Deer tick</name>
    <dbReference type="NCBI Taxonomy" id="6945"/>
    <lineage>
        <taxon>Eukaryota</taxon>
        <taxon>Metazoa</taxon>
        <taxon>Ecdysozoa</taxon>
        <taxon>Arthropoda</taxon>
        <taxon>Chelicerata</taxon>
        <taxon>Arachnida</taxon>
        <taxon>Acari</taxon>
        <taxon>Parasitiformes</taxon>
        <taxon>Ixodida</taxon>
        <taxon>Ixodoidea</taxon>
        <taxon>Ixodidae</taxon>
        <taxon>Ixodinae</taxon>
        <taxon>Ixodes</taxon>
    </lineage>
</organism>
<dbReference type="InParanoid" id="B7Q2S2"/>
<feature type="compositionally biased region" description="Acidic residues" evidence="2">
    <location>
        <begin position="29"/>
        <end position="38"/>
    </location>
</feature>
<dbReference type="EnsemblMetazoa" id="ISCW010311-RA">
    <property type="protein sequence ID" value="ISCW010311-PA"/>
    <property type="gene ID" value="ISCW010311"/>
</dbReference>
<evidence type="ECO:0000313" key="4">
    <source>
        <dbReference type="EnsemblMetazoa" id="ISCW010311-PA"/>
    </source>
</evidence>
<reference evidence="3 5" key="1">
    <citation type="submission" date="2008-03" db="EMBL/GenBank/DDBJ databases">
        <title>Annotation of Ixodes scapularis.</title>
        <authorList>
            <consortium name="Ixodes scapularis Genome Project Consortium"/>
            <person name="Caler E."/>
            <person name="Hannick L.I."/>
            <person name="Bidwell S."/>
            <person name="Joardar V."/>
            <person name="Thiagarajan M."/>
            <person name="Amedeo P."/>
            <person name="Galinsky K.J."/>
            <person name="Schobel S."/>
            <person name="Inman J."/>
            <person name="Hostetler J."/>
            <person name="Miller J."/>
            <person name="Hammond M."/>
            <person name="Megy K."/>
            <person name="Lawson D."/>
            <person name="Kodira C."/>
            <person name="Sutton G."/>
            <person name="Meyer J."/>
            <person name="Hill C.A."/>
            <person name="Birren B."/>
            <person name="Nene V."/>
            <person name="Collins F."/>
            <person name="Alarcon-Chaidez F."/>
            <person name="Wikel S."/>
            <person name="Strausberg R."/>
        </authorList>
    </citation>
    <scope>NUCLEOTIDE SEQUENCE [LARGE SCALE GENOMIC DNA]</scope>
    <source>
        <strain evidence="5">Wikel</strain>
        <strain evidence="3">Wikel colony</strain>
    </source>
</reference>
<feature type="region of interest" description="Disordered" evidence="2">
    <location>
        <begin position="84"/>
        <end position="121"/>
    </location>
</feature>
<name>B7Q2S2_IXOSC</name>
<dbReference type="HOGENOM" id="CLU_2040654_0_0_1"/>
<dbReference type="PaxDb" id="6945-B7Q2S2"/>
<gene>
    <name evidence="3" type="ORF">IscW_ISCW010311</name>
</gene>
<evidence type="ECO:0000313" key="3">
    <source>
        <dbReference type="EMBL" id="EEC13144.1"/>
    </source>
</evidence>
<dbReference type="AlphaFoldDB" id="B7Q2S2"/>
<evidence type="ECO:0000256" key="1">
    <source>
        <dbReference type="ARBA" id="ARBA00022737"/>
    </source>
</evidence>
<dbReference type="EMBL" id="DS845182">
    <property type="protein sequence ID" value="EEC13144.1"/>
    <property type="molecule type" value="Genomic_DNA"/>
</dbReference>
<keyword evidence="5" id="KW-1185">Reference proteome</keyword>
<keyword evidence="1" id="KW-0677">Repeat</keyword>
<reference evidence="4" key="2">
    <citation type="submission" date="2020-05" db="UniProtKB">
        <authorList>
            <consortium name="EnsemblMetazoa"/>
        </authorList>
    </citation>
    <scope>IDENTIFICATION</scope>
    <source>
        <strain evidence="4">wikel</strain>
    </source>
</reference>
<feature type="region of interest" description="Disordered" evidence="2">
    <location>
        <begin position="22"/>
        <end position="68"/>
    </location>
</feature>
<dbReference type="VEuPathDB" id="VectorBase:ISCP_015002"/>
<proteinExistence type="predicted"/>
<dbReference type="OrthoDB" id="1731724at2759"/>
<dbReference type="CDD" id="cd22297">
    <property type="entry name" value="PSMD4_RAZUL"/>
    <property type="match status" value="1"/>
</dbReference>